<gene>
    <name evidence="2" type="ORF">ACIGXA_38455</name>
</gene>
<evidence type="ECO:0000313" key="3">
    <source>
        <dbReference type="Proteomes" id="UP001614394"/>
    </source>
</evidence>
<proteinExistence type="predicted"/>
<feature type="region of interest" description="Disordered" evidence="1">
    <location>
        <begin position="1"/>
        <end position="95"/>
    </location>
</feature>
<evidence type="ECO:0000313" key="2">
    <source>
        <dbReference type="EMBL" id="MFI9106403.1"/>
    </source>
</evidence>
<evidence type="ECO:0000256" key="1">
    <source>
        <dbReference type="SAM" id="MobiDB-lite"/>
    </source>
</evidence>
<keyword evidence="3" id="KW-1185">Reference proteome</keyword>
<dbReference type="RefSeq" id="WP_399657880.1">
    <property type="nucleotide sequence ID" value="NZ_JBITYG010000018.1"/>
</dbReference>
<feature type="compositionally biased region" description="Low complexity" evidence="1">
    <location>
        <begin position="11"/>
        <end position="21"/>
    </location>
</feature>
<dbReference type="EMBL" id="JBITYG010000018">
    <property type="protein sequence ID" value="MFI9106403.1"/>
    <property type="molecule type" value="Genomic_DNA"/>
</dbReference>
<dbReference type="Proteomes" id="UP001614394">
    <property type="component" value="Unassembled WGS sequence"/>
</dbReference>
<reference evidence="2 3" key="1">
    <citation type="submission" date="2024-10" db="EMBL/GenBank/DDBJ databases">
        <title>The Natural Products Discovery Center: Release of the First 8490 Sequenced Strains for Exploring Actinobacteria Biosynthetic Diversity.</title>
        <authorList>
            <person name="Kalkreuter E."/>
            <person name="Kautsar S.A."/>
            <person name="Yang D."/>
            <person name="Bader C.D."/>
            <person name="Teijaro C.N."/>
            <person name="Fluegel L."/>
            <person name="Davis C.M."/>
            <person name="Simpson J.R."/>
            <person name="Lauterbach L."/>
            <person name="Steele A.D."/>
            <person name="Gui C."/>
            <person name="Meng S."/>
            <person name="Li G."/>
            <person name="Viehrig K."/>
            <person name="Ye F."/>
            <person name="Su P."/>
            <person name="Kiefer A.F."/>
            <person name="Nichols A."/>
            <person name="Cepeda A.J."/>
            <person name="Yan W."/>
            <person name="Fan B."/>
            <person name="Jiang Y."/>
            <person name="Adhikari A."/>
            <person name="Zheng C.-J."/>
            <person name="Schuster L."/>
            <person name="Cowan T.M."/>
            <person name="Smanski M.J."/>
            <person name="Chevrette M.G."/>
            <person name="De Carvalho L.P.S."/>
            <person name="Shen B."/>
        </authorList>
    </citation>
    <scope>NUCLEOTIDE SEQUENCE [LARGE SCALE GENOMIC DNA]</scope>
    <source>
        <strain evidence="2 3">NPDC053399</strain>
    </source>
</reference>
<organism evidence="2 3">
    <name type="scientific">Streptomyces fildesensis</name>
    <dbReference type="NCBI Taxonomy" id="375757"/>
    <lineage>
        <taxon>Bacteria</taxon>
        <taxon>Bacillati</taxon>
        <taxon>Actinomycetota</taxon>
        <taxon>Actinomycetes</taxon>
        <taxon>Kitasatosporales</taxon>
        <taxon>Streptomycetaceae</taxon>
        <taxon>Streptomyces</taxon>
    </lineage>
</organism>
<protein>
    <submittedName>
        <fullName evidence="2">Uncharacterized protein</fullName>
    </submittedName>
</protein>
<comment type="caution">
    <text evidence="2">The sequence shown here is derived from an EMBL/GenBank/DDBJ whole genome shotgun (WGS) entry which is preliminary data.</text>
</comment>
<sequence length="125" mass="12883">MPSQPAPGPSSAPVLPVLPLPQDRTVVRQPDQQSLATVPVEEPDPGPRTAAAAPAPPQPVRRHHRARTPVAPAERDPVPAAKAAPHPRPAASLPGGAGVCALGETYGGWAEDSPAARICHESYGR</sequence>
<feature type="compositionally biased region" description="Pro residues" evidence="1">
    <location>
        <begin position="1"/>
        <end position="10"/>
    </location>
</feature>
<accession>A0ABW8CIW4</accession>
<name>A0ABW8CIW4_9ACTN</name>